<feature type="transmembrane region" description="Helical" evidence="9">
    <location>
        <begin position="12"/>
        <end position="30"/>
    </location>
</feature>
<keyword evidence="11" id="KW-1185">Reference proteome</keyword>
<comment type="subcellular location">
    <subcellularLocation>
        <location evidence="1">Membrane</location>
        <topology evidence="1">Multi-pass membrane protein</topology>
    </subcellularLocation>
</comment>
<keyword evidence="8 9" id="KW-0472">Membrane</keyword>
<reference evidence="10" key="2">
    <citation type="journal article" date="2023" name="Microbiol Resour">
        <title>Decontamination and Annotation of the Draft Genome Sequence of the Oomycete Lagenidium giganteum ARSEF 373.</title>
        <authorList>
            <person name="Morgan W.R."/>
            <person name="Tartar A."/>
        </authorList>
    </citation>
    <scope>NUCLEOTIDE SEQUENCE</scope>
    <source>
        <strain evidence="10">ARSEF 373</strain>
    </source>
</reference>
<organism evidence="10 11">
    <name type="scientific">Lagenidium giganteum</name>
    <dbReference type="NCBI Taxonomy" id="4803"/>
    <lineage>
        <taxon>Eukaryota</taxon>
        <taxon>Sar</taxon>
        <taxon>Stramenopiles</taxon>
        <taxon>Oomycota</taxon>
        <taxon>Peronosporomycetes</taxon>
        <taxon>Pythiales</taxon>
        <taxon>Pythiaceae</taxon>
    </lineage>
</organism>
<feature type="transmembrane region" description="Helical" evidence="9">
    <location>
        <begin position="42"/>
        <end position="64"/>
    </location>
</feature>
<evidence type="ECO:0000256" key="8">
    <source>
        <dbReference type="ARBA" id="ARBA00023136"/>
    </source>
</evidence>
<evidence type="ECO:0000256" key="3">
    <source>
        <dbReference type="ARBA" id="ARBA00022448"/>
    </source>
</evidence>
<reference evidence="10" key="1">
    <citation type="submission" date="2022-11" db="EMBL/GenBank/DDBJ databases">
        <authorList>
            <person name="Morgan W.R."/>
            <person name="Tartar A."/>
        </authorList>
    </citation>
    <scope>NUCLEOTIDE SEQUENCE</scope>
    <source>
        <strain evidence="10">ARSEF 373</strain>
    </source>
</reference>
<comment type="similarity">
    <text evidence="2">Belongs to the V-ATPase e1/e2 subunit family.</text>
</comment>
<dbReference type="InterPro" id="IPR008389">
    <property type="entry name" value="ATPase_V0-cplx_e1/e2_su"/>
</dbReference>
<evidence type="ECO:0008006" key="12">
    <source>
        <dbReference type="Google" id="ProtNLM"/>
    </source>
</evidence>
<evidence type="ECO:0000313" key="11">
    <source>
        <dbReference type="Proteomes" id="UP001146120"/>
    </source>
</evidence>
<dbReference type="Pfam" id="PF05493">
    <property type="entry name" value="ATP_synt_H"/>
    <property type="match status" value="1"/>
</dbReference>
<dbReference type="GO" id="GO:0033179">
    <property type="term" value="C:proton-transporting V-type ATPase, V0 domain"/>
    <property type="evidence" value="ECO:0007669"/>
    <property type="project" value="InterPro"/>
</dbReference>
<evidence type="ECO:0000256" key="2">
    <source>
        <dbReference type="ARBA" id="ARBA00008328"/>
    </source>
</evidence>
<keyword evidence="4 9" id="KW-0812">Transmembrane</keyword>
<evidence type="ECO:0000256" key="7">
    <source>
        <dbReference type="ARBA" id="ARBA00023065"/>
    </source>
</evidence>
<accession>A0AAV2YWH6</accession>
<keyword evidence="7" id="KW-0406">Ion transport</keyword>
<evidence type="ECO:0000256" key="4">
    <source>
        <dbReference type="ARBA" id="ARBA00022692"/>
    </source>
</evidence>
<evidence type="ECO:0000256" key="5">
    <source>
        <dbReference type="ARBA" id="ARBA00022781"/>
    </source>
</evidence>
<dbReference type="EMBL" id="DAKRPA010000132">
    <property type="protein sequence ID" value="DAZ97542.1"/>
    <property type="molecule type" value="Genomic_DNA"/>
</dbReference>
<dbReference type="GO" id="GO:0046961">
    <property type="term" value="F:proton-transporting ATPase activity, rotational mechanism"/>
    <property type="evidence" value="ECO:0007669"/>
    <property type="project" value="InterPro"/>
</dbReference>
<protein>
    <recommendedName>
        <fullName evidence="12">Small cysteine rich protein SCR76</fullName>
    </recommendedName>
</protein>
<dbReference type="Proteomes" id="UP001146120">
    <property type="component" value="Unassembled WGS sequence"/>
</dbReference>
<keyword evidence="6 9" id="KW-1133">Transmembrane helix</keyword>
<keyword evidence="3" id="KW-0813">Transport</keyword>
<proteinExistence type="inferred from homology"/>
<evidence type="ECO:0000256" key="6">
    <source>
        <dbReference type="ARBA" id="ARBA00022989"/>
    </source>
</evidence>
<keyword evidence="5" id="KW-0375">Hydrogen ion transport</keyword>
<name>A0AAV2YWH6_9STRA</name>
<dbReference type="AlphaFoldDB" id="A0AAV2YWH6"/>
<sequence length="76" mass="8565">MAYPAPLVSGTITYIVLTLLAMIAGIILGATNRMTKENASVFTLLSFMTGFCLWMFWACCWLHQWHILIVPAYAHE</sequence>
<gene>
    <name evidence="10" type="ORF">N0F65_003028</name>
</gene>
<evidence type="ECO:0000256" key="9">
    <source>
        <dbReference type="SAM" id="Phobius"/>
    </source>
</evidence>
<evidence type="ECO:0000256" key="1">
    <source>
        <dbReference type="ARBA" id="ARBA00004141"/>
    </source>
</evidence>
<evidence type="ECO:0000313" key="10">
    <source>
        <dbReference type="EMBL" id="DAZ97542.1"/>
    </source>
</evidence>
<comment type="caution">
    <text evidence="10">The sequence shown here is derived from an EMBL/GenBank/DDBJ whole genome shotgun (WGS) entry which is preliminary data.</text>
</comment>